<feature type="chain" id="PRO_5025664620" description="DUF5723 domain-containing protein" evidence="1">
    <location>
        <begin position="22"/>
        <end position="407"/>
    </location>
</feature>
<evidence type="ECO:0000313" key="3">
    <source>
        <dbReference type="Proteomes" id="UP000480178"/>
    </source>
</evidence>
<dbReference type="EMBL" id="CP048222">
    <property type="protein sequence ID" value="QHT66594.1"/>
    <property type="molecule type" value="Genomic_DNA"/>
</dbReference>
<feature type="signal peptide" evidence="1">
    <location>
        <begin position="1"/>
        <end position="21"/>
    </location>
</feature>
<organism evidence="2 3">
    <name type="scientific">Rhodocytophaga rosea</name>
    <dbReference type="NCBI Taxonomy" id="2704465"/>
    <lineage>
        <taxon>Bacteria</taxon>
        <taxon>Pseudomonadati</taxon>
        <taxon>Bacteroidota</taxon>
        <taxon>Cytophagia</taxon>
        <taxon>Cytophagales</taxon>
        <taxon>Rhodocytophagaceae</taxon>
        <taxon>Rhodocytophaga</taxon>
    </lineage>
</organism>
<accession>A0A6C0GFJ8</accession>
<dbReference type="Proteomes" id="UP000480178">
    <property type="component" value="Chromosome"/>
</dbReference>
<reference evidence="2 3" key="1">
    <citation type="submission" date="2020-01" db="EMBL/GenBank/DDBJ databases">
        <authorList>
            <person name="Kim M.K."/>
        </authorList>
    </citation>
    <scope>NUCLEOTIDE SEQUENCE [LARGE SCALE GENOMIC DNA]</scope>
    <source>
        <strain evidence="2 3">172606-1</strain>
    </source>
</reference>
<evidence type="ECO:0000256" key="1">
    <source>
        <dbReference type="SAM" id="SignalP"/>
    </source>
</evidence>
<name>A0A6C0GFJ8_9BACT</name>
<evidence type="ECO:0008006" key="4">
    <source>
        <dbReference type="Google" id="ProtNLM"/>
    </source>
</evidence>
<sequence>MRLTFAAFFCLYVLLFCQGFAQLNNSAFTFYDTLQPAHENRLNLSVHSFSFFKNNEYFNDIVPGYTLFGYQLHPELTYQPSAHMKLRAGVFAWKDFGNPSYTSFEPTFSLKYQKDSFALIFGTLEGALTHQLIEPLLDFERIINKRQENGLQFLYNKKRIRADLWVDWLRMIYKDSPFQEEISVGFSGAFTWVRKNNFVLESPLQIQIFHRGGQIGQYANNLTNWFNGALGISSQHLLGSSTNIRKIRMDAYATWFQDFSSRKVNIYAYGSGLYLNMSLESKWLEIMASYWQANRFRSWQGGNLYQSVAVFPPRISIAPPDPDEKPEKPNPRVLAQPADTLPYHETDRELLIIRLMKDFKIMNGLVFTLRIEPVYNLPMGTFEFSHGFYITYRQNFLLKKVKPLESD</sequence>
<keyword evidence="3" id="KW-1185">Reference proteome</keyword>
<evidence type="ECO:0000313" key="2">
    <source>
        <dbReference type="EMBL" id="QHT66594.1"/>
    </source>
</evidence>
<proteinExistence type="predicted"/>
<protein>
    <recommendedName>
        <fullName evidence="4">DUF5723 domain-containing protein</fullName>
    </recommendedName>
</protein>
<dbReference type="RefSeq" id="WP_162442648.1">
    <property type="nucleotide sequence ID" value="NZ_CP048222.1"/>
</dbReference>
<dbReference type="KEGG" id="rhoz:GXP67_07955"/>
<keyword evidence="1" id="KW-0732">Signal</keyword>
<dbReference type="AlphaFoldDB" id="A0A6C0GFJ8"/>
<gene>
    <name evidence="2" type="ORF">GXP67_07955</name>
</gene>